<dbReference type="GO" id="GO:0016746">
    <property type="term" value="F:acyltransferase activity"/>
    <property type="evidence" value="ECO:0007669"/>
    <property type="project" value="UniProtKB-KW"/>
</dbReference>
<keyword evidence="5" id="KW-0472">Membrane</keyword>
<accession>A0A3S2XXH8</accession>
<dbReference type="Pfam" id="PF03279">
    <property type="entry name" value="Lip_A_acyltrans"/>
    <property type="match status" value="1"/>
</dbReference>
<dbReference type="GO" id="GO:0009247">
    <property type="term" value="P:glycolipid biosynthetic process"/>
    <property type="evidence" value="ECO:0007669"/>
    <property type="project" value="UniProtKB-ARBA"/>
</dbReference>
<dbReference type="Proteomes" id="UP000288587">
    <property type="component" value="Unassembled WGS sequence"/>
</dbReference>
<evidence type="ECO:0000256" key="6">
    <source>
        <dbReference type="ARBA" id="ARBA00023315"/>
    </source>
</evidence>
<dbReference type="AlphaFoldDB" id="A0A3S2XXH8"/>
<proteinExistence type="predicted"/>
<evidence type="ECO:0000313" key="7">
    <source>
        <dbReference type="EMBL" id="RVT88762.1"/>
    </source>
</evidence>
<protein>
    <submittedName>
        <fullName evidence="7">Lysophospholipid acyltransferase family protein</fullName>
    </submittedName>
</protein>
<dbReference type="PANTHER" id="PTHR30606:SF10">
    <property type="entry name" value="PHOSPHATIDYLINOSITOL MANNOSIDE ACYLTRANSFERASE"/>
    <property type="match status" value="1"/>
</dbReference>
<keyword evidence="2" id="KW-1003">Cell membrane</keyword>
<dbReference type="NCBIfam" id="NF006487">
    <property type="entry name" value="PRK08905.1"/>
    <property type="match status" value="1"/>
</dbReference>
<comment type="subcellular location">
    <subcellularLocation>
        <location evidence="1">Cell inner membrane</location>
    </subcellularLocation>
</comment>
<reference evidence="7 8" key="1">
    <citation type="submission" date="2019-01" db="EMBL/GenBank/DDBJ databases">
        <authorList>
            <person name="Chen W.-M."/>
        </authorList>
    </citation>
    <scope>NUCLEOTIDE SEQUENCE [LARGE SCALE GENOMIC DNA]</scope>
    <source>
        <strain evidence="7 8">CCP-18</strain>
    </source>
</reference>
<keyword evidence="4 7" id="KW-0808">Transferase</keyword>
<evidence type="ECO:0000256" key="3">
    <source>
        <dbReference type="ARBA" id="ARBA00022519"/>
    </source>
</evidence>
<organism evidence="7 8">
    <name type="scientific">Inhella crocodyli</name>
    <dbReference type="NCBI Taxonomy" id="2499851"/>
    <lineage>
        <taxon>Bacteria</taxon>
        <taxon>Pseudomonadati</taxon>
        <taxon>Pseudomonadota</taxon>
        <taxon>Betaproteobacteria</taxon>
        <taxon>Burkholderiales</taxon>
        <taxon>Sphaerotilaceae</taxon>
        <taxon>Inhella</taxon>
    </lineage>
</organism>
<evidence type="ECO:0000256" key="4">
    <source>
        <dbReference type="ARBA" id="ARBA00022679"/>
    </source>
</evidence>
<dbReference type="EMBL" id="SACM01000001">
    <property type="protein sequence ID" value="RVT88762.1"/>
    <property type="molecule type" value="Genomic_DNA"/>
</dbReference>
<comment type="caution">
    <text evidence="7">The sequence shown here is derived from an EMBL/GenBank/DDBJ whole genome shotgun (WGS) entry which is preliminary data.</text>
</comment>
<evidence type="ECO:0000256" key="5">
    <source>
        <dbReference type="ARBA" id="ARBA00023136"/>
    </source>
</evidence>
<keyword evidence="6 7" id="KW-0012">Acyltransferase</keyword>
<dbReference type="GO" id="GO:0005886">
    <property type="term" value="C:plasma membrane"/>
    <property type="evidence" value="ECO:0007669"/>
    <property type="project" value="UniProtKB-SubCell"/>
</dbReference>
<evidence type="ECO:0000256" key="2">
    <source>
        <dbReference type="ARBA" id="ARBA00022475"/>
    </source>
</evidence>
<evidence type="ECO:0000256" key="1">
    <source>
        <dbReference type="ARBA" id="ARBA00004533"/>
    </source>
</evidence>
<dbReference type="OrthoDB" id="8524027at2"/>
<dbReference type="CDD" id="cd07984">
    <property type="entry name" value="LPLAT_LABLAT-like"/>
    <property type="match status" value="1"/>
</dbReference>
<dbReference type="PANTHER" id="PTHR30606">
    <property type="entry name" value="LIPID A BIOSYNTHESIS LAUROYL ACYLTRANSFERASE"/>
    <property type="match status" value="1"/>
</dbReference>
<keyword evidence="8" id="KW-1185">Reference proteome</keyword>
<sequence>MFLLRWMSRWPLWLLHGLGAVAGWVAFALSPSYRSRLRAHTRLAGVPWVGAVASAGRMLFEIPWLWLRPRTQPLGDWVHWDGAEKVEAALAQGRGLLILTPHMGCFEAAAQAYAERFGAQRPITVMFRPARKPWLRELVAASRDREHLAAAPAALAGIRQMLRALKKGEAVGVLPDQVPPEGMGQWQPFFGQTAYTMTLAARLIQQTACVPILFWCERLRWGRGFVVHVRDFPLPAGEPDLDALTLATNRAMELLIREMPSQYLWGYNRYKAPRSAEPSA</sequence>
<keyword evidence="3" id="KW-0997">Cell inner membrane</keyword>
<dbReference type="InterPro" id="IPR004960">
    <property type="entry name" value="LipA_acyltrans"/>
</dbReference>
<dbReference type="RefSeq" id="WP_127682216.1">
    <property type="nucleotide sequence ID" value="NZ_SACM01000001.1"/>
</dbReference>
<evidence type="ECO:0000313" key="8">
    <source>
        <dbReference type="Proteomes" id="UP000288587"/>
    </source>
</evidence>
<name>A0A3S2XXH8_9BURK</name>
<gene>
    <name evidence="7" type="ORF">EOD73_07285</name>
</gene>